<dbReference type="Gene3D" id="3.40.190.10">
    <property type="entry name" value="Periplasmic binding protein-like II"/>
    <property type="match status" value="2"/>
</dbReference>
<keyword evidence="2" id="KW-1185">Reference proteome</keyword>
<evidence type="ECO:0000313" key="1">
    <source>
        <dbReference type="EMBL" id="UOO91905.1"/>
    </source>
</evidence>
<dbReference type="Proteomes" id="UP000832034">
    <property type="component" value="Chromosome"/>
</dbReference>
<gene>
    <name evidence="1" type="ORF">LVJ81_09705</name>
</gene>
<name>A0ABY4EAF1_VITST</name>
<dbReference type="SUPFAM" id="SSF53850">
    <property type="entry name" value="Periplasmic binding protein-like II"/>
    <property type="match status" value="1"/>
</dbReference>
<dbReference type="CDD" id="cd00648">
    <property type="entry name" value="Periplasmic_Binding_Protein_Type_2"/>
    <property type="match status" value="1"/>
</dbReference>
<proteinExistence type="predicted"/>
<dbReference type="Pfam" id="PF12974">
    <property type="entry name" value="Phosphonate-bd"/>
    <property type="match status" value="1"/>
</dbReference>
<reference evidence="1" key="2">
    <citation type="journal article" date="2022" name="Res Sq">
        <title>Evolution of multicellular longitudinally dividing oral cavity symbionts (Neisseriaceae).</title>
        <authorList>
            <person name="Nyongesa S."/>
            <person name="Weber P."/>
            <person name="Bernet E."/>
            <person name="Pullido F."/>
            <person name="Nieckarz M."/>
            <person name="Delaby M."/>
            <person name="Nieves C."/>
            <person name="Viehboeck T."/>
            <person name="Krause N."/>
            <person name="Rivera-Millot A."/>
            <person name="Nakamura A."/>
            <person name="Vischer N."/>
            <person name="VanNieuwenhze M."/>
            <person name="Brun Y."/>
            <person name="Cava F."/>
            <person name="Bulgheresi S."/>
            <person name="Veyrier F."/>
        </authorList>
    </citation>
    <scope>NUCLEOTIDE SEQUENCE</scope>
    <source>
        <strain evidence="1">SAG 1488-6</strain>
    </source>
</reference>
<protein>
    <submittedName>
        <fullName evidence="1">PhnD/SsuA/transferrin family substrate-binding protein</fullName>
    </submittedName>
</protein>
<dbReference type="RefSeq" id="WP_019957354.1">
    <property type="nucleotide sequence ID" value="NZ_CP091512.1"/>
</dbReference>
<evidence type="ECO:0000313" key="2">
    <source>
        <dbReference type="Proteomes" id="UP000832034"/>
    </source>
</evidence>
<sequence length="255" mass="29303">MSDIHLRFAIAPDVHPDYLSGWHIFLRYLQKQLQVRLNITTYENFGQLRQGLENDALDLVFASAADCSFLVQQKHFQVVARPENDVTEVMVLCREDEPWQSMDDMHDEYHAIACVDSPEVQQLGLILLECADIDADHIDMQTAQNHLQAVKYLMNGTVDLAFVPTDVYHSWSATLRKSVRPLVQTMKDDVEVLSHVLLLSPQYPTVLEPLKNILNDLNGNTYQGMLQDINIRKWRILNDNSDIDFLIDLVDTLQI</sequence>
<reference evidence="1" key="1">
    <citation type="submission" date="2021-12" db="EMBL/GenBank/DDBJ databases">
        <authorList>
            <person name="Veyrier F.J."/>
        </authorList>
    </citation>
    <scope>NUCLEOTIDE SEQUENCE</scope>
    <source>
        <strain evidence="1">SAG 1488-6</strain>
    </source>
</reference>
<accession>A0ABY4EAF1</accession>
<dbReference type="EMBL" id="CP091512">
    <property type="protein sequence ID" value="UOO91905.1"/>
    <property type="molecule type" value="Genomic_DNA"/>
</dbReference>
<organism evidence="1 2">
    <name type="scientific">Vitreoscilla stercoraria</name>
    <dbReference type="NCBI Taxonomy" id="61"/>
    <lineage>
        <taxon>Bacteria</taxon>
        <taxon>Pseudomonadati</taxon>
        <taxon>Pseudomonadota</taxon>
        <taxon>Betaproteobacteria</taxon>
        <taxon>Neisseriales</taxon>
        <taxon>Neisseriaceae</taxon>
        <taxon>Vitreoscilla</taxon>
    </lineage>
</organism>